<keyword evidence="2" id="KW-1185">Reference proteome</keyword>
<evidence type="ECO:0000313" key="2">
    <source>
        <dbReference type="Proteomes" id="UP001202328"/>
    </source>
</evidence>
<dbReference type="EMBL" id="JAJJMB010001716">
    <property type="protein sequence ID" value="KAI3955955.1"/>
    <property type="molecule type" value="Genomic_DNA"/>
</dbReference>
<name>A0AAD4XW98_9MAGN</name>
<dbReference type="PANTHER" id="PTHR10994">
    <property type="entry name" value="RETICULON"/>
    <property type="match status" value="1"/>
</dbReference>
<dbReference type="Proteomes" id="UP001202328">
    <property type="component" value="Unassembled WGS sequence"/>
</dbReference>
<evidence type="ECO:0000313" key="1">
    <source>
        <dbReference type="EMBL" id="KAI3955955.1"/>
    </source>
</evidence>
<dbReference type="GO" id="GO:0009617">
    <property type="term" value="P:response to bacterium"/>
    <property type="evidence" value="ECO:0007669"/>
    <property type="project" value="InterPro"/>
</dbReference>
<protein>
    <recommendedName>
        <fullName evidence="3">RRM domain-containing protein</fullName>
    </recommendedName>
</protein>
<gene>
    <name evidence="1" type="ORF">MKW98_006315</name>
</gene>
<proteinExistence type="predicted"/>
<accession>A0AAD4XW98</accession>
<dbReference type="AlphaFoldDB" id="A0AAD4XW98"/>
<dbReference type="PANTHER" id="PTHR10994:SF193">
    <property type="entry name" value="RETICULON-LIKE PROTEIN"/>
    <property type="match status" value="1"/>
</dbReference>
<organism evidence="1 2">
    <name type="scientific">Papaver atlanticum</name>
    <dbReference type="NCBI Taxonomy" id="357466"/>
    <lineage>
        <taxon>Eukaryota</taxon>
        <taxon>Viridiplantae</taxon>
        <taxon>Streptophyta</taxon>
        <taxon>Embryophyta</taxon>
        <taxon>Tracheophyta</taxon>
        <taxon>Spermatophyta</taxon>
        <taxon>Magnoliopsida</taxon>
        <taxon>Ranunculales</taxon>
        <taxon>Papaveraceae</taxon>
        <taxon>Papaveroideae</taxon>
        <taxon>Papaver</taxon>
    </lineage>
</organism>
<dbReference type="InterPro" id="IPR045064">
    <property type="entry name" value="Reticulon-like"/>
</dbReference>
<sequence length="150" mass="17474">MELSLIGLRFNIILSFFEQHQIFVGKRCGFVQFDNSFRTCAEEALMMLNGSQLAEKVEMMVLMGSCMDWKSRPKIPEIHLPEDPFLQIAAGLRIEINMALTFLREIASRHDLKKFHYMKGLMTLFEVHTMLHLKFYIDLTVQRLMCGVLV</sequence>
<comment type="caution">
    <text evidence="1">The sequence shown here is derived from an EMBL/GenBank/DDBJ whole genome shotgun (WGS) entry which is preliminary data.</text>
</comment>
<evidence type="ECO:0008006" key="3">
    <source>
        <dbReference type="Google" id="ProtNLM"/>
    </source>
</evidence>
<reference evidence="1" key="1">
    <citation type="submission" date="2022-04" db="EMBL/GenBank/DDBJ databases">
        <title>A functionally conserved STORR gene fusion in Papaver species that diverged 16.8 million years ago.</title>
        <authorList>
            <person name="Catania T."/>
        </authorList>
    </citation>
    <scope>NUCLEOTIDE SEQUENCE</scope>
    <source>
        <strain evidence="1">S-188037</strain>
    </source>
</reference>